<reference evidence="3 4" key="1">
    <citation type="submission" date="2019-01" db="EMBL/GenBank/DDBJ databases">
        <authorList>
            <person name="Sayadi A."/>
        </authorList>
    </citation>
    <scope>NUCLEOTIDE SEQUENCE [LARGE SCALE GENOMIC DNA]</scope>
</reference>
<proteinExistence type="predicted"/>
<feature type="region of interest" description="Disordered" evidence="1">
    <location>
        <begin position="97"/>
        <end position="126"/>
    </location>
</feature>
<sequence>MAWDKLKSLKLIMLVQKEPCIWHPLYRHDNSLTNEAWARILVNSHFVKYSAKALKIKWYALLRKYKTCLETRATSWFAFDMMDSFLGAIYQRGPAMSTEEIRNGTPTPMSRESTSTHPNNETSLPQTLGIPTSIPLSSVLEPEVLLHVPEDVDDKLRVELMNEIGNLVHEYTDAIKRRRTRDERR</sequence>
<organism evidence="3 4">
    <name type="scientific">Callosobruchus maculatus</name>
    <name type="common">Southern cowpea weevil</name>
    <name type="synonym">Pulse bruchid</name>
    <dbReference type="NCBI Taxonomy" id="64391"/>
    <lineage>
        <taxon>Eukaryota</taxon>
        <taxon>Metazoa</taxon>
        <taxon>Ecdysozoa</taxon>
        <taxon>Arthropoda</taxon>
        <taxon>Hexapoda</taxon>
        <taxon>Insecta</taxon>
        <taxon>Pterygota</taxon>
        <taxon>Neoptera</taxon>
        <taxon>Endopterygota</taxon>
        <taxon>Coleoptera</taxon>
        <taxon>Polyphaga</taxon>
        <taxon>Cucujiformia</taxon>
        <taxon>Chrysomeloidea</taxon>
        <taxon>Chrysomelidae</taxon>
        <taxon>Bruchinae</taxon>
        <taxon>Bruchini</taxon>
        <taxon>Callosobruchus</taxon>
    </lineage>
</organism>
<protein>
    <recommendedName>
        <fullName evidence="2">MADF domain-containing protein</fullName>
    </recommendedName>
</protein>
<accession>A0A653D6G2</accession>
<feature type="compositionally biased region" description="Polar residues" evidence="1">
    <location>
        <begin position="104"/>
        <end position="126"/>
    </location>
</feature>
<evidence type="ECO:0000259" key="2">
    <source>
        <dbReference type="PROSITE" id="PS51029"/>
    </source>
</evidence>
<dbReference type="InterPro" id="IPR006578">
    <property type="entry name" value="MADF-dom"/>
</dbReference>
<keyword evidence="4" id="KW-1185">Reference proteome</keyword>
<name>A0A653D6G2_CALMS</name>
<dbReference type="OrthoDB" id="6776070at2759"/>
<dbReference type="PROSITE" id="PS51029">
    <property type="entry name" value="MADF"/>
    <property type="match status" value="1"/>
</dbReference>
<evidence type="ECO:0000256" key="1">
    <source>
        <dbReference type="SAM" id="MobiDB-lite"/>
    </source>
</evidence>
<dbReference type="EMBL" id="CAACVG010010312">
    <property type="protein sequence ID" value="VEN55526.1"/>
    <property type="molecule type" value="Genomic_DNA"/>
</dbReference>
<feature type="domain" description="MADF" evidence="2">
    <location>
        <begin position="10"/>
        <end position="90"/>
    </location>
</feature>
<evidence type="ECO:0000313" key="4">
    <source>
        <dbReference type="Proteomes" id="UP000410492"/>
    </source>
</evidence>
<gene>
    <name evidence="3" type="ORF">CALMAC_LOCUS14683</name>
</gene>
<dbReference type="Proteomes" id="UP000410492">
    <property type="component" value="Unassembled WGS sequence"/>
</dbReference>
<dbReference type="AlphaFoldDB" id="A0A653D6G2"/>
<evidence type="ECO:0000313" key="3">
    <source>
        <dbReference type="EMBL" id="VEN55526.1"/>
    </source>
</evidence>